<proteinExistence type="predicted"/>
<accession>A0ABR0AVH2</accession>
<dbReference type="Proteomes" id="UP001234178">
    <property type="component" value="Unassembled WGS sequence"/>
</dbReference>
<comment type="caution">
    <text evidence="1">The sequence shown here is derived from an EMBL/GenBank/DDBJ whole genome shotgun (WGS) entry which is preliminary data.</text>
</comment>
<name>A0ABR0AVH2_9CRUS</name>
<sequence length="144" mass="17145">MFRDYGIAGQTYYYLQKQQLGENGNLNKDERLGGALTNSGNIGLWEYQLRILEAAFEFFRRYHPAAITKWMISPQRFALCLNPEFPHEQFMKFLLFILRKANFENLDVLSTSEWIIHQQLKKWMISSKITPLYRTRTESSWLIL</sequence>
<keyword evidence="2" id="KW-1185">Reference proteome</keyword>
<protein>
    <recommendedName>
        <fullName evidence="3">Transposase</fullName>
    </recommendedName>
</protein>
<evidence type="ECO:0000313" key="1">
    <source>
        <dbReference type="EMBL" id="KAK4029134.1"/>
    </source>
</evidence>
<gene>
    <name evidence="1" type="ORF">OUZ56_022144</name>
</gene>
<dbReference type="EMBL" id="JAOYFB010000039">
    <property type="protein sequence ID" value="KAK4029134.1"/>
    <property type="molecule type" value="Genomic_DNA"/>
</dbReference>
<organism evidence="1 2">
    <name type="scientific">Daphnia magna</name>
    <dbReference type="NCBI Taxonomy" id="35525"/>
    <lineage>
        <taxon>Eukaryota</taxon>
        <taxon>Metazoa</taxon>
        <taxon>Ecdysozoa</taxon>
        <taxon>Arthropoda</taxon>
        <taxon>Crustacea</taxon>
        <taxon>Branchiopoda</taxon>
        <taxon>Diplostraca</taxon>
        <taxon>Cladocera</taxon>
        <taxon>Anomopoda</taxon>
        <taxon>Daphniidae</taxon>
        <taxon>Daphnia</taxon>
    </lineage>
</organism>
<evidence type="ECO:0000313" key="2">
    <source>
        <dbReference type="Proteomes" id="UP001234178"/>
    </source>
</evidence>
<reference evidence="1 2" key="1">
    <citation type="journal article" date="2023" name="Nucleic Acids Res.">
        <title>The hologenome of Daphnia magna reveals possible DNA methylation and microbiome-mediated evolution of the host genome.</title>
        <authorList>
            <person name="Chaturvedi A."/>
            <person name="Li X."/>
            <person name="Dhandapani V."/>
            <person name="Marshall H."/>
            <person name="Kissane S."/>
            <person name="Cuenca-Cambronero M."/>
            <person name="Asole G."/>
            <person name="Calvet F."/>
            <person name="Ruiz-Romero M."/>
            <person name="Marangio P."/>
            <person name="Guigo R."/>
            <person name="Rago D."/>
            <person name="Mirbahai L."/>
            <person name="Eastwood N."/>
            <person name="Colbourne J.K."/>
            <person name="Zhou J."/>
            <person name="Mallon E."/>
            <person name="Orsini L."/>
        </authorList>
    </citation>
    <scope>NUCLEOTIDE SEQUENCE [LARGE SCALE GENOMIC DNA]</scope>
    <source>
        <strain evidence="1">LRV0_1</strain>
    </source>
</reference>
<evidence type="ECO:0008006" key="3">
    <source>
        <dbReference type="Google" id="ProtNLM"/>
    </source>
</evidence>